<keyword evidence="3" id="KW-0255">Endonuclease</keyword>
<dbReference type="Proteomes" id="UP001595906">
    <property type="component" value="Unassembled WGS sequence"/>
</dbReference>
<dbReference type="InterPro" id="IPR008947">
    <property type="entry name" value="PLipase_C/P1_nuclease_dom_sf"/>
</dbReference>
<keyword evidence="9" id="KW-1185">Reference proteome</keyword>
<evidence type="ECO:0000256" key="2">
    <source>
        <dbReference type="ARBA" id="ARBA00022723"/>
    </source>
</evidence>
<keyword evidence="1" id="KW-0540">Nuclease</keyword>
<dbReference type="CDD" id="cd10981">
    <property type="entry name" value="ZnPC_S1P1"/>
    <property type="match status" value="1"/>
</dbReference>
<dbReference type="EMBL" id="JBHSDC010000012">
    <property type="protein sequence ID" value="MFC4231679.1"/>
    <property type="molecule type" value="Genomic_DNA"/>
</dbReference>
<keyword evidence="4" id="KW-0378">Hydrolase</keyword>
<keyword evidence="5" id="KW-1015">Disulfide bond</keyword>
<gene>
    <name evidence="8" type="ORF">ACFOW1_07245</name>
</gene>
<dbReference type="Pfam" id="PF02265">
    <property type="entry name" value="S1-P1_nuclease"/>
    <property type="match status" value="1"/>
</dbReference>
<reference evidence="9" key="1">
    <citation type="journal article" date="2019" name="Int. J. Syst. Evol. Microbiol.">
        <title>The Global Catalogue of Microorganisms (GCM) 10K type strain sequencing project: providing services to taxonomists for standard genome sequencing and annotation.</title>
        <authorList>
            <consortium name="The Broad Institute Genomics Platform"/>
            <consortium name="The Broad Institute Genome Sequencing Center for Infectious Disease"/>
            <person name="Wu L."/>
            <person name="Ma J."/>
        </authorList>
    </citation>
    <scope>NUCLEOTIDE SEQUENCE [LARGE SCALE GENOMIC DNA]</scope>
    <source>
        <strain evidence="9">CECT 8010</strain>
    </source>
</reference>
<evidence type="ECO:0000256" key="1">
    <source>
        <dbReference type="ARBA" id="ARBA00022722"/>
    </source>
</evidence>
<keyword evidence="6" id="KW-0325">Glycoprotein</keyword>
<name>A0ABV8PVT5_9BACT</name>
<evidence type="ECO:0000313" key="9">
    <source>
        <dbReference type="Proteomes" id="UP001595906"/>
    </source>
</evidence>
<evidence type="ECO:0000256" key="3">
    <source>
        <dbReference type="ARBA" id="ARBA00022759"/>
    </source>
</evidence>
<dbReference type="SUPFAM" id="SSF48537">
    <property type="entry name" value="Phospholipase C/P1 nuclease"/>
    <property type="match status" value="1"/>
</dbReference>
<dbReference type="InterPro" id="IPR003154">
    <property type="entry name" value="S1/P1nuclease"/>
</dbReference>
<comment type="caution">
    <text evidence="8">The sequence shown here is derived from an EMBL/GenBank/DDBJ whole genome shotgun (WGS) entry which is preliminary data.</text>
</comment>
<evidence type="ECO:0000256" key="4">
    <source>
        <dbReference type="ARBA" id="ARBA00022801"/>
    </source>
</evidence>
<keyword evidence="7" id="KW-0472">Membrane</keyword>
<evidence type="ECO:0000256" key="5">
    <source>
        <dbReference type="ARBA" id="ARBA00023157"/>
    </source>
</evidence>
<keyword evidence="7" id="KW-0812">Transmembrane</keyword>
<evidence type="ECO:0000256" key="6">
    <source>
        <dbReference type="ARBA" id="ARBA00023180"/>
    </source>
</evidence>
<organism evidence="8 9">
    <name type="scientific">Parasediminibacterium paludis</name>
    <dbReference type="NCBI Taxonomy" id="908966"/>
    <lineage>
        <taxon>Bacteria</taxon>
        <taxon>Pseudomonadati</taxon>
        <taxon>Bacteroidota</taxon>
        <taxon>Chitinophagia</taxon>
        <taxon>Chitinophagales</taxon>
        <taxon>Chitinophagaceae</taxon>
        <taxon>Parasediminibacterium</taxon>
    </lineage>
</organism>
<dbReference type="RefSeq" id="WP_379013243.1">
    <property type="nucleotide sequence ID" value="NZ_JBHSDC010000012.1"/>
</dbReference>
<dbReference type="Gene3D" id="1.10.575.10">
    <property type="entry name" value="P1 Nuclease"/>
    <property type="match status" value="1"/>
</dbReference>
<evidence type="ECO:0000313" key="8">
    <source>
        <dbReference type="EMBL" id="MFC4231679.1"/>
    </source>
</evidence>
<keyword evidence="7" id="KW-1133">Transmembrane helix</keyword>
<feature type="transmembrane region" description="Helical" evidence="7">
    <location>
        <begin position="7"/>
        <end position="26"/>
    </location>
</feature>
<keyword evidence="2" id="KW-0479">Metal-binding</keyword>
<evidence type="ECO:0000256" key="7">
    <source>
        <dbReference type="SAM" id="Phobius"/>
    </source>
</evidence>
<accession>A0ABV8PVT5</accession>
<proteinExistence type="predicted"/>
<protein>
    <submittedName>
        <fullName evidence="8">Zinc dependent phospholipase C family protein</fullName>
    </submittedName>
</protein>
<sequence>MQVVKRSAVIVALSTIVISLCSWGFLVHHTTTQLAIYELPKAMQPFFYQAMKGLVKDCTRPDERRNTDATEATKHFIDMEAYGDSAAYKMPVNWDEAVKKYTKDTLLKYGYVPYHIVAMKAKLTEAFKAKDTSKILFFAADIAHYIEDSHVPLHTSINYDGQLTNQKGLHALWESVTPELELSTYNLHSKHKATYLANPEAAVWADLRSTHALVADVLAKEKEVSQKFPDSLKYKTVFKYGRNLKYYTEAFAKAYGESLQPTINQQLIKSADMVADFWYTAWVDAGKPDLDVNLTKTENKQKIQSFRSFKRNHLLQDSLLLARTAYKPE</sequence>